<proteinExistence type="predicted"/>
<protein>
    <submittedName>
        <fullName evidence="1">Uncharacterized protein</fullName>
    </submittedName>
</protein>
<dbReference type="VEuPathDB" id="CryptoDB:Vbra_3514"/>
<evidence type="ECO:0000313" key="1">
    <source>
        <dbReference type="EMBL" id="CEL92408.1"/>
    </source>
</evidence>
<reference evidence="1 2" key="1">
    <citation type="submission" date="2014-11" db="EMBL/GenBank/DDBJ databases">
        <authorList>
            <person name="Zhu J."/>
            <person name="Qi W."/>
            <person name="Song R."/>
        </authorList>
    </citation>
    <scope>NUCLEOTIDE SEQUENCE [LARGE SCALE GENOMIC DNA]</scope>
</reference>
<evidence type="ECO:0000313" key="2">
    <source>
        <dbReference type="Proteomes" id="UP000041254"/>
    </source>
</evidence>
<sequence length="416" mass="45997">MDIVKRHVSRMLQAFGGVQNPLLHMGEEGFKDIVTLSETMRTLFNSTREVMECQEHSKESLEMVKAERQAALQAEVEENCKFLDMSTERDDSSAPPLPSPAVLSRFLEKAGRFSEHDDDDEDEDGHLRVIIELNKDDDLGLKELFGVADEPSSTSAAAAAGASSSSSADVIVLDGGEGQGQGNRATEAAEVELKGAKKPQVSLDKDAESRAALEKALGLDELPEVTQQSPEPAFVLETSFDGLEYPEQVPYTPDQRLALHSSIANGCVTLVAKFATDLHANRLRGHGAERRTKTLQDRWYESTGTTRKPRPLVRIQGVEYDNTLAFMRGRRGAGEWRGSLLVLATFSRKGKKTKGGGCSDKWEQLHSMKVPSEKEILQAIANERTPVGSQIVEYRALVRRVDLSRQHNRLSRLDRL</sequence>
<dbReference type="AlphaFoldDB" id="A0A0G4EAS9"/>
<keyword evidence="2" id="KW-1185">Reference proteome</keyword>
<accession>A0A0G4EAS9</accession>
<dbReference type="InParanoid" id="A0A0G4EAS9"/>
<dbReference type="Proteomes" id="UP000041254">
    <property type="component" value="Unassembled WGS sequence"/>
</dbReference>
<dbReference type="EMBL" id="CDMY01000077">
    <property type="protein sequence ID" value="CEL92408.1"/>
    <property type="molecule type" value="Genomic_DNA"/>
</dbReference>
<gene>
    <name evidence="1" type="ORF">Vbra_3514</name>
</gene>
<organism evidence="1 2">
    <name type="scientific">Vitrella brassicaformis (strain CCMP3155)</name>
    <dbReference type="NCBI Taxonomy" id="1169540"/>
    <lineage>
        <taxon>Eukaryota</taxon>
        <taxon>Sar</taxon>
        <taxon>Alveolata</taxon>
        <taxon>Colpodellida</taxon>
        <taxon>Vitrellaceae</taxon>
        <taxon>Vitrella</taxon>
    </lineage>
</organism>
<name>A0A0G4EAS9_VITBC</name>